<dbReference type="Proteomes" id="UP001595526">
    <property type="component" value="Unassembled WGS sequence"/>
</dbReference>
<evidence type="ECO:0000256" key="1">
    <source>
        <dbReference type="ARBA" id="ARBA00004323"/>
    </source>
</evidence>
<dbReference type="Pfam" id="PF02485">
    <property type="entry name" value="Branch"/>
    <property type="match status" value="1"/>
</dbReference>
<comment type="subcellular location">
    <subcellularLocation>
        <location evidence="2">Endoplasmic reticulum membrane</location>
        <topology evidence="2">Single-pass type II membrane protein</topology>
    </subcellularLocation>
    <subcellularLocation>
        <location evidence="1">Golgi apparatus membrane</location>
        <topology evidence="1">Single-pass type II membrane protein</topology>
    </subcellularLocation>
</comment>
<evidence type="ECO:0000256" key="13">
    <source>
        <dbReference type="ARBA" id="ARBA00023180"/>
    </source>
</evidence>
<proteinExistence type="predicted"/>
<keyword evidence="7" id="KW-0256">Endoplasmic reticulum</keyword>
<evidence type="ECO:0000256" key="12">
    <source>
        <dbReference type="ARBA" id="ARBA00023157"/>
    </source>
</evidence>
<keyword evidence="5" id="KW-0812">Transmembrane</keyword>
<evidence type="ECO:0000256" key="7">
    <source>
        <dbReference type="ARBA" id="ARBA00022824"/>
    </source>
</evidence>
<evidence type="ECO:0000256" key="9">
    <source>
        <dbReference type="ARBA" id="ARBA00022989"/>
    </source>
</evidence>
<dbReference type="PANTHER" id="PTHR46025:SF3">
    <property type="entry name" value="XYLOSYLTRANSFERASE OXT"/>
    <property type="match status" value="1"/>
</dbReference>
<keyword evidence="6" id="KW-0479">Metal-binding</keyword>
<keyword evidence="8" id="KW-0735">Signal-anchor</keyword>
<keyword evidence="13" id="KW-0325">Glycoprotein</keyword>
<evidence type="ECO:0000256" key="2">
    <source>
        <dbReference type="ARBA" id="ARBA00004648"/>
    </source>
</evidence>
<dbReference type="RefSeq" id="WP_379018655.1">
    <property type="nucleotide sequence ID" value="NZ_JBHRTA010000004.1"/>
</dbReference>
<dbReference type="InterPro" id="IPR003406">
    <property type="entry name" value="Glyco_trans_14"/>
</dbReference>
<keyword evidence="9" id="KW-1133">Transmembrane helix</keyword>
<evidence type="ECO:0000256" key="5">
    <source>
        <dbReference type="ARBA" id="ARBA00022692"/>
    </source>
</evidence>
<name>A0ABV7JDM0_9SPHI</name>
<evidence type="ECO:0000256" key="6">
    <source>
        <dbReference type="ARBA" id="ARBA00022723"/>
    </source>
</evidence>
<dbReference type="EMBL" id="JBHRTA010000004">
    <property type="protein sequence ID" value="MFC3196185.1"/>
    <property type="molecule type" value="Genomic_DNA"/>
</dbReference>
<keyword evidence="10" id="KW-0333">Golgi apparatus</keyword>
<evidence type="ECO:0000256" key="14">
    <source>
        <dbReference type="ARBA" id="ARBA00042865"/>
    </source>
</evidence>
<comment type="caution">
    <text evidence="15">The sequence shown here is derived from an EMBL/GenBank/DDBJ whole genome shotgun (WGS) entry which is preliminary data.</text>
</comment>
<reference evidence="16" key="1">
    <citation type="journal article" date="2019" name="Int. J. Syst. Evol. Microbiol.">
        <title>The Global Catalogue of Microorganisms (GCM) 10K type strain sequencing project: providing services to taxonomists for standard genome sequencing and annotation.</title>
        <authorList>
            <consortium name="The Broad Institute Genomics Platform"/>
            <consortium name="The Broad Institute Genome Sequencing Center for Infectious Disease"/>
            <person name="Wu L."/>
            <person name="Ma J."/>
        </authorList>
    </citation>
    <scope>NUCLEOTIDE SEQUENCE [LARGE SCALE GENOMIC DNA]</scope>
    <source>
        <strain evidence="16">KCTC 52416</strain>
    </source>
</reference>
<evidence type="ECO:0000256" key="4">
    <source>
        <dbReference type="ARBA" id="ARBA00022679"/>
    </source>
</evidence>
<dbReference type="PANTHER" id="PTHR46025">
    <property type="entry name" value="XYLOSYLTRANSFERASE OXT"/>
    <property type="match status" value="1"/>
</dbReference>
<evidence type="ECO:0000256" key="10">
    <source>
        <dbReference type="ARBA" id="ARBA00023034"/>
    </source>
</evidence>
<keyword evidence="12" id="KW-1015">Disulfide bond</keyword>
<evidence type="ECO:0000313" key="16">
    <source>
        <dbReference type="Proteomes" id="UP001595526"/>
    </source>
</evidence>
<evidence type="ECO:0000256" key="8">
    <source>
        <dbReference type="ARBA" id="ARBA00022968"/>
    </source>
</evidence>
<keyword evidence="3" id="KW-0328">Glycosyltransferase</keyword>
<evidence type="ECO:0000256" key="11">
    <source>
        <dbReference type="ARBA" id="ARBA00023136"/>
    </source>
</evidence>
<dbReference type="InterPro" id="IPR043538">
    <property type="entry name" value="XYLT"/>
</dbReference>
<keyword evidence="16" id="KW-1185">Reference proteome</keyword>
<organism evidence="15 16">
    <name type="scientific">Parapedobacter deserti</name>
    <dbReference type="NCBI Taxonomy" id="1912957"/>
    <lineage>
        <taxon>Bacteria</taxon>
        <taxon>Pseudomonadati</taxon>
        <taxon>Bacteroidota</taxon>
        <taxon>Sphingobacteriia</taxon>
        <taxon>Sphingobacteriales</taxon>
        <taxon>Sphingobacteriaceae</taxon>
        <taxon>Parapedobacter</taxon>
    </lineage>
</organism>
<sequence length="286" mass="33351">MAAIAHLILAHECPRQLARLINAVTHPTADIFVHIDKNSPIDPFLKALHHHTNLRFIKNRKKIVWGAFSMVEATLQSFKEILSTSHRFSFINLISAADYPLKAAGSIYEILQKHEGNSFMEMHFDDSPWWMEAQQKITKYHFTDYAFPGKYLIEKVVNQITPIRKIPNQMVFTGRSQWMTLSLNHVKYILSFADNNPQVIRFFKHTWGPDEFIFQTILYNSPFREELVNDNLRYIDWSEQRASPKTLTIADYYKLANSGKLFARKFNPDVDSEILDLIDSCLLERS</sequence>
<evidence type="ECO:0000256" key="3">
    <source>
        <dbReference type="ARBA" id="ARBA00022676"/>
    </source>
</evidence>
<keyword evidence="11" id="KW-0472">Membrane</keyword>
<gene>
    <name evidence="15" type="ORF">ACFOET_01030</name>
</gene>
<keyword evidence="4" id="KW-0808">Transferase</keyword>
<evidence type="ECO:0000313" key="15">
    <source>
        <dbReference type="EMBL" id="MFC3196185.1"/>
    </source>
</evidence>
<protein>
    <recommendedName>
        <fullName evidence="14">Peptide O-xylosyltransferase</fullName>
    </recommendedName>
</protein>
<accession>A0ABV7JDM0</accession>